<dbReference type="Proteomes" id="UP001204953">
    <property type="component" value="Unassembled WGS sequence"/>
</dbReference>
<proteinExistence type="predicted"/>
<gene>
    <name evidence="2" type="ORF">NJ959_14960</name>
</gene>
<protein>
    <recommendedName>
        <fullName evidence="4">Transglycosylase SLT domain-containing protein</fullName>
    </recommendedName>
</protein>
<evidence type="ECO:0008006" key="4">
    <source>
        <dbReference type="Google" id="ProtNLM"/>
    </source>
</evidence>
<reference evidence="2" key="1">
    <citation type="submission" date="2022-06" db="EMBL/GenBank/DDBJ databases">
        <title>New cyanobacteria of genus Symplocastrum in benthos of Lake Baikal.</title>
        <authorList>
            <person name="Sorokovikova E."/>
            <person name="Tikhonova I."/>
            <person name="Krasnopeev A."/>
            <person name="Evseev P."/>
            <person name="Gladkikh A."/>
            <person name="Belykh O."/>
        </authorList>
    </citation>
    <scope>NUCLEOTIDE SEQUENCE</scope>
    <source>
        <strain evidence="2">BBK-W-15</strain>
    </source>
</reference>
<feature type="non-terminal residue" evidence="2">
    <location>
        <position position="252"/>
    </location>
</feature>
<sequence>MSSKLPFAIANRKALAHTKPNAPLPIPRLFLTAIAFTIGFWTIPAQAQVSDSQVSALVEALRLAAPKTGTENDGLYSEWQIKPENIPRWSKQCTGRAITPNDFTASPVTARSILVCVMRDILREQYSASGNNESIAIQRTAAWWMTGDGNQFNKVPKDSYTYKYIQSVIKFYQEQRSNAQSPQPTTSPPQEIAKPAQPTSTPPSQTTATASANSEISDSQVSALVEALRLAAPQTGTENDGLYSEWQIKPEN</sequence>
<feature type="region of interest" description="Disordered" evidence="1">
    <location>
        <begin position="231"/>
        <end position="252"/>
    </location>
</feature>
<evidence type="ECO:0000313" key="2">
    <source>
        <dbReference type="EMBL" id="MCP2729751.1"/>
    </source>
</evidence>
<comment type="caution">
    <text evidence="2">The sequence shown here is derived from an EMBL/GenBank/DDBJ whole genome shotgun (WGS) entry which is preliminary data.</text>
</comment>
<keyword evidence="3" id="KW-1185">Reference proteome</keyword>
<dbReference type="EMBL" id="JAMZMM010000139">
    <property type="protein sequence ID" value="MCP2729751.1"/>
    <property type="molecule type" value="Genomic_DNA"/>
</dbReference>
<accession>A0AAE3KNE6</accession>
<name>A0AAE3KNE6_9CYAN</name>
<feature type="region of interest" description="Disordered" evidence="1">
    <location>
        <begin position="175"/>
        <end position="218"/>
    </location>
</feature>
<evidence type="ECO:0000313" key="3">
    <source>
        <dbReference type="Proteomes" id="UP001204953"/>
    </source>
</evidence>
<feature type="compositionally biased region" description="Low complexity" evidence="1">
    <location>
        <begin position="180"/>
        <end position="212"/>
    </location>
</feature>
<dbReference type="AlphaFoldDB" id="A0AAE3KNE6"/>
<evidence type="ECO:0000256" key="1">
    <source>
        <dbReference type="SAM" id="MobiDB-lite"/>
    </source>
</evidence>
<organism evidence="2 3">
    <name type="scientific">Limnofasciculus baicalensis BBK-W-15</name>
    <dbReference type="NCBI Taxonomy" id="2699891"/>
    <lineage>
        <taxon>Bacteria</taxon>
        <taxon>Bacillati</taxon>
        <taxon>Cyanobacteriota</taxon>
        <taxon>Cyanophyceae</taxon>
        <taxon>Coleofasciculales</taxon>
        <taxon>Coleofasciculaceae</taxon>
        <taxon>Limnofasciculus</taxon>
        <taxon>Limnofasciculus baicalensis</taxon>
    </lineage>
</organism>